<feature type="transmembrane region" description="Helical" evidence="1">
    <location>
        <begin position="26"/>
        <end position="42"/>
    </location>
</feature>
<proteinExistence type="predicted"/>
<accession>A0A2Z7BR02</accession>
<organism evidence="2 3">
    <name type="scientific">Dorcoceras hygrometricum</name>
    <dbReference type="NCBI Taxonomy" id="472368"/>
    <lineage>
        <taxon>Eukaryota</taxon>
        <taxon>Viridiplantae</taxon>
        <taxon>Streptophyta</taxon>
        <taxon>Embryophyta</taxon>
        <taxon>Tracheophyta</taxon>
        <taxon>Spermatophyta</taxon>
        <taxon>Magnoliopsida</taxon>
        <taxon>eudicotyledons</taxon>
        <taxon>Gunneridae</taxon>
        <taxon>Pentapetalae</taxon>
        <taxon>asterids</taxon>
        <taxon>lamiids</taxon>
        <taxon>Lamiales</taxon>
        <taxon>Gesneriaceae</taxon>
        <taxon>Didymocarpoideae</taxon>
        <taxon>Trichosporeae</taxon>
        <taxon>Loxocarpinae</taxon>
        <taxon>Dorcoceras</taxon>
    </lineage>
</organism>
<dbReference type="Proteomes" id="UP000250235">
    <property type="component" value="Unassembled WGS sequence"/>
</dbReference>
<evidence type="ECO:0000256" key="1">
    <source>
        <dbReference type="SAM" id="Phobius"/>
    </source>
</evidence>
<gene>
    <name evidence="2" type="ORF">F511_20966</name>
</gene>
<evidence type="ECO:0000313" key="3">
    <source>
        <dbReference type="Proteomes" id="UP000250235"/>
    </source>
</evidence>
<dbReference type="EMBL" id="KV003173">
    <property type="protein sequence ID" value="KZV36991.1"/>
    <property type="molecule type" value="Genomic_DNA"/>
</dbReference>
<keyword evidence="3" id="KW-1185">Reference proteome</keyword>
<evidence type="ECO:0000313" key="2">
    <source>
        <dbReference type="EMBL" id="KZV36991.1"/>
    </source>
</evidence>
<keyword evidence="1" id="KW-0812">Transmembrane</keyword>
<protein>
    <submittedName>
        <fullName evidence="2">Uncharacterized protein</fullName>
    </submittedName>
</protein>
<name>A0A2Z7BR02_9LAMI</name>
<sequence>MCGGAVAGLQRHLHRFSILKIERLDTIMAIPLYLVLLLLISYKDASGERRYRTLISLLGSLATMRRVVNYHSSWARQRQVEFFDASGIRLLYHDSIGYPRMSASGESSTTMHRLLHASGSHPIPTPYDPKNEIRCGWYQQMTPKSDARAGLNRSKNILRR</sequence>
<dbReference type="AlphaFoldDB" id="A0A2Z7BR02"/>
<keyword evidence="1" id="KW-0472">Membrane</keyword>
<keyword evidence="1" id="KW-1133">Transmembrane helix</keyword>
<reference evidence="2 3" key="1">
    <citation type="journal article" date="2015" name="Proc. Natl. Acad. Sci. U.S.A.">
        <title>The resurrection genome of Boea hygrometrica: A blueprint for survival of dehydration.</title>
        <authorList>
            <person name="Xiao L."/>
            <person name="Yang G."/>
            <person name="Zhang L."/>
            <person name="Yang X."/>
            <person name="Zhao S."/>
            <person name="Ji Z."/>
            <person name="Zhou Q."/>
            <person name="Hu M."/>
            <person name="Wang Y."/>
            <person name="Chen M."/>
            <person name="Xu Y."/>
            <person name="Jin H."/>
            <person name="Xiao X."/>
            <person name="Hu G."/>
            <person name="Bao F."/>
            <person name="Hu Y."/>
            <person name="Wan P."/>
            <person name="Li L."/>
            <person name="Deng X."/>
            <person name="Kuang T."/>
            <person name="Xiang C."/>
            <person name="Zhu J.K."/>
            <person name="Oliver M.J."/>
            <person name="He Y."/>
        </authorList>
    </citation>
    <scope>NUCLEOTIDE SEQUENCE [LARGE SCALE GENOMIC DNA]</scope>
    <source>
        <strain evidence="3">cv. XS01</strain>
    </source>
</reference>